<dbReference type="Proteomes" id="UP000014062">
    <property type="component" value="Chromosome"/>
</dbReference>
<dbReference type="EMBL" id="CM001889">
    <property type="protein sequence ID" value="EOY50134.1"/>
    <property type="molecule type" value="Genomic_DNA"/>
</dbReference>
<gene>
    <name evidence="2" type="ORF">SLI_5426</name>
</gene>
<feature type="compositionally biased region" description="Basic and acidic residues" evidence="1">
    <location>
        <begin position="12"/>
        <end position="46"/>
    </location>
</feature>
<dbReference type="AlphaFoldDB" id="A0A7U9DU35"/>
<organism evidence="2 3">
    <name type="scientific">Streptomyces lividans 1326</name>
    <dbReference type="NCBI Taxonomy" id="1200984"/>
    <lineage>
        <taxon>Bacteria</taxon>
        <taxon>Bacillati</taxon>
        <taxon>Actinomycetota</taxon>
        <taxon>Actinomycetes</taxon>
        <taxon>Kitasatosporales</taxon>
        <taxon>Streptomycetaceae</taxon>
        <taxon>Streptomyces</taxon>
    </lineage>
</organism>
<reference evidence="3" key="1">
    <citation type="journal article" date="2013" name="Genome Biol. Evol.">
        <title>The genome sequence of Streptomyces lividans 66 reveals a novel tRNA-dependent peptide biosynthetic system within a metal-related genomic island.</title>
        <authorList>
            <person name="Cruz-Morales P."/>
            <person name="Vijgenboom E."/>
            <person name="Iruegas-Bocardo F."/>
            <person name="Girard G."/>
            <person name="Yanez-Guerra L.A."/>
            <person name="Ramos-Aboites H.E."/>
            <person name="Pernodet J.L."/>
            <person name="Anne J."/>
            <person name="van Wezel G.P."/>
            <person name="Barona-Gomez F."/>
        </authorList>
    </citation>
    <scope>NUCLEOTIDE SEQUENCE [LARGE SCALE GENOMIC DNA]</scope>
    <source>
        <strain evidence="3">1326</strain>
    </source>
</reference>
<sequence>MTTPRGPAAAGDRPRAAEGGDKQPADRLRTPDAERQAARRLTADRR</sequence>
<evidence type="ECO:0000256" key="1">
    <source>
        <dbReference type="SAM" id="MobiDB-lite"/>
    </source>
</evidence>
<evidence type="ECO:0000313" key="3">
    <source>
        <dbReference type="Proteomes" id="UP000014062"/>
    </source>
</evidence>
<accession>A0A7U9DU35</accession>
<name>A0A7U9DU35_STRLI</name>
<protein>
    <submittedName>
        <fullName evidence="2">Uncharacterized protein</fullName>
    </submittedName>
</protein>
<feature type="compositionally biased region" description="Low complexity" evidence="1">
    <location>
        <begin position="1"/>
        <end position="11"/>
    </location>
</feature>
<evidence type="ECO:0000313" key="2">
    <source>
        <dbReference type="EMBL" id="EOY50134.1"/>
    </source>
</evidence>
<feature type="region of interest" description="Disordered" evidence="1">
    <location>
        <begin position="1"/>
        <end position="46"/>
    </location>
</feature>
<proteinExistence type="predicted"/>